<protein>
    <submittedName>
        <fullName evidence="17">TonB-dependent receptor</fullName>
    </submittedName>
</protein>
<dbReference type="InterPro" id="IPR012910">
    <property type="entry name" value="Plug_dom"/>
</dbReference>
<evidence type="ECO:0000256" key="4">
    <source>
        <dbReference type="ARBA" id="ARBA00022496"/>
    </source>
</evidence>
<feature type="signal peptide" evidence="14">
    <location>
        <begin position="1"/>
        <end position="19"/>
    </location>
</feature>
<dbReference type="Gene3D" id="2.60.40.1120">
    <property type="entry name" value="Carboxypeptidase-like, regulatory domain"/>
    <property type="match status" value="1"/>
</dbReference>
<comment type="caution">
    <text evidence="17">The sequence shown here is derived from an EMBL/GenBank/DDBJ whole genome shotgun (WGS) entry which is preliminary data.</text>
</comment>
<evidence type="ECO:0000256" key="13">
    <source>
        <dbReference type="RuleBase" id="RU003357"/>
    </source>
</evidence>
<evidence type="ECO:0000259" key="16">
    <source>
        <dbReference type="Pfam" id="PF07715"/>
    </source>
</evidence>
<keyword evidence="7" id="KW-0408">Iron</keyword>
<proteinExistence type="inferred from homology"/>
<dbReference type="PROSITE" id="PS52016">
    <property type="entry name" value="TONB_DEPENDENT_REC_3"/>
    <property type="match status" value="1"/>
</dbReference>
<keyword evidence="9 13" id="KW-0798">TonB box</keyword>
<keyword evidence="4" id="KW-0410">Iron transport</keyword>
<keyword evidence="2 12" id="KW-0813">Transport</keyword>
<dbReference type="Proteomes" id="UP000623301">
    <property type="component" value="Unassembled WGS sequence"/>
</dbReference>
<keyword evidence="5 12" id="KW-0812">Transmembrane</keyword>
<reference evidence="17 18" key="1">
    <citation type="submission" date="2020-12" db="EMBL/GenBank/DDBJ databases">
        <title>Aureibaculum luteum sp. nov. and Aureibaculum flavum sp. nov., novel members of the family Flavobacteriaceae isolated from Antarctic intertidal sediments.</title>
        <authorList>
            <person name="He X."/>
            <person name="Zhang X."/>
        </authorList>
    </citation>
    <scope>NUCLEOTIDE SEQUENCE [LARGE SCALE GENOMIC DNA]</scope>
    <source>
        <strain evidence="17 18">A20</strain>
    </source>
</reference>
<evidence type="ECO:0000256" key="6">
    <source>
        <dbReference type="ARBA" id="ARBA00022729"/>
    </source>
</evidence>
<dbReference type="PANTHER" id="PTHR32552:SF68">
    <property type="entry name" value="FERRICHROME OUTER MEMBRANE TRANSPORTER_PHAGE RECEPTOR"/>
    <property type="match status" value="1"/>
</dbReference>
<dbReference type="EMBL" id="JAEHFJ010000003">
    <property type="protein sequence ID" value="MBJ2173874.1"/>
    <property type="molecule type" value="Genomic_DNA"/>
</dbReference>
<dbReference type="SUPFAM" id="SSF49464">
    <property type="entry name" value="Carboxypeptidase regulatory domain-like"/>
    <property type="match status" value="1"/>
</dbReference>
<dbReference type="Pfam" id="PF13715">
    <property type="entry name" value="CarbopepD_reg_2"/>
    <property type="match status" value="1"/>
</dbReference>
<dbReference type="Pfam" id="PF00593">
    <property type="entry name" value="TonB_dep_Rec_b-barrel"/>
    <property type="match status" value="1"/>
</dbReference>
<keyword evidence="11 12" id="KW-0998">Cell outer membrane</keyword>
<evidence type="ECO:0000256" key="11">
    <source>
        <dbReference type="ARBA" id="ARBA00023237"/>
    </source>
</evidence>
<evidence type="ECO:0000256" key="14">
    <source>
        <dbReference type="SAM" id="SignalP"/>
    </source>
</evidence>
<dbReference type="InterPro" id="IPR039426">
    <property type="entry name" value="TonB-dep_rcpt-like"/>
</dbReference>
<feature type="domain" description="TonB-dependent receptor plug" evidence="16">
    <location>
        <begin position="115"/>
        <end position="221"/>
    </location>
</feature>
<evidence type="ECO:0000256" key="5">
    <source>
        <dbReference type="ARBA" id="ARBA00022692"/>
    </source>
</evidence>
<evidence type="ECO:0000256" key="12">
    <source>
        <dbReference type="PROSITE-ProRule" id="PRU01360"/>
    </source>
</evidence>
<dbReference type="InterPro" id="IPR008969">
    <property type="entry name" value="CarboxyPept-like_regulatory"/>
</dbReference>
<evidence type="ECO:0000256" key="3">
    <source>
        <dbReference type="ARBA" id="ARBA00022452"/>
    </source>
</evidence>
<name>A0ABS0WPI8_9FLAO</name>
<feature type="chain" id="PRO_5046622372" evidence="14">
    <location>
        <begin position="20"/>
        <end position="796"/>
    </location>
</feature>
<dbReference type="RefSeq" id="WP_198840653.1">
    <property type="nucleotide sequence ID" value="NZ_JAEHFJ010000003.1"/>
</dbReference>
<dbReference type="SUPFAM" id="SSF56935">
    <property type="entry name" value="Porins"/>
    <property type="match status" value="1"/>
</dbReference>
<keyword evidence="3 12" id="KW-1134">Transmembrane beta strand</keyword>
<evidence type="ECO:0000256" key="10">
    <source>
        <dbReference type="ARBA" id="ARBA00023136"/>
    </source>
</evidence>
<evidence type="ECO:0000259" key="15">
    <source>
        <dbReference type="Pfam" id="PF00593"/>
    </source>
</evidence>
<keyword evidence="10 12" id="KW-0472">Membrane</keyword>
<dbReference type="InterPro" id="IPR037066">
    <property type="entry name" value="Plug_dom_sf"/>
</dbReference>
<evidence type="ECO:0000256" key="8">
    <source>
        <dbReference type="ARBA" id="ARBA00023065"/>
    </source>
</evidence>
<keyword evidence="17" id="KW-0675">Receptor</keyword>
<evidence type="ECO:0000313" key="18">
    <source>
        <dbReference type="Proteomes" id="UP000623301"/>
    </source>
</evidence>
<comment type="subcellular location">
    <subcellularLocation>
        <location evidence="1 12">Cell outer membrane</location>
        <topology evidence="1 12">Multi-pass membrane protein</topology>
    </subcellularLocation>
</comment>
<evidence type="ECO:0000313" key="17">
    <source>
        <dbReference type="EMBL" id="MBJ2173874.1"/>
    </source>
</evidence>
<dbReference type="Gene3D" id="2.170.130.10">
    <property type="entry name" value="TonB-dependent receptor, plug domain"/>
    <property type="match status" value="1"/>
</dbReference>
<feature type="domain" description="TonB-dependent receptor-like beta-barrel" evidence="15">
    <location>
        <begin position="307"/>
        <end position="748"/>
    </location>
</feature>
<evidence type="ECO:0000256" key="7">
    <source>
        <dbReference type="ARBA" id="ARBA00023004"/>
    </source>
</evidence>
<comment type="similarity">
    <text evidence="12 13">Belongs to the TonB-dependent receptor family.</text>
</comment>
<keyword evidence="6 14" id="KW-0732">Signal</keyword>
<dbReference type="Pfam" id="PF07715">
    <property type="entry name" value="Plug"/>
    <property type="match status" value="1"/>
</dbReference>
<accession>A0ABS0WPI8</accession>
<evidence type="ECO:0000256" key="9">
    <source>
        <dbReference type="ARBA" id="ARBA00023077"/>
    </source>
</evidence>
<dbReference type="PANTHER" id="PTHR32552">
    <property type="entry name" value="FERRICHROME IRON RECEPTOR-RELATED"/>
    <property type="match status" value="1"/>
</dbReference>
<dbReference type="Gene3D" id="2.40.170.20">
    <property type="entry name" value="TonB-dependent receptor, beta-barrel domain"/>
    <property type="match status" value="1"/>
</dbReference>
<organism evidence="17 18">
    <name type="scientific">Aureibaculum flavum</name>
    <dbReference type="NCBI Taxonomy" id="2795986"/>
    <lineage>
        <taxon>Bacteria</taxon>
        <taxon>Pseudomonadati</taxon>
        <taxon>Bacteroidota</taxon>
        <taxon>Flavobacteriia</taxon>
        <taxon>Flavobacteriales</taxon>
        <taxon>Flavobacteriaceae</taxon>
        <taxon>Aureibaculum</taxon>
    </lineage>
</organism>
<keyword evidence="18" id="KW-1185">Reference proteome</keyword>
<gene>
    <name evidence="17" type="ORF">JBL43_06460</name>
</gene>
<sequence length="796" mass="89711">MKNLFLFAFLFVLSFCVYGQEFTVSGNVFDQNEQPLTGATVLIKDTDSGTATDLKGFYKLNLSKGQYTLVFSFMGQSISKSFYLYADKKLDVRIVENPKLLDEVLVKAVRVDASSPITHSNLEKVEIEKRNLGQDIPILMNYMPSVVTTSDAGAGIGYTGIRVRGVSAQSTNITINGIPYNDQESLGTFWVNLPDFSSSVENLQLQRGVGTSTNGSGAFGASINVLTDAISESANGEISNSFGSFNTRKHTVKFSTGLLNDHIEIAGRLSQIKSDGYVDRAQANLKSYFLQAAYVDDNTLLKAVVFGGHENTYLAWNGIEDLDILENNRTYNISGSYKDVNGNPQFYDNEVDDYKQDHFQLHWNQRITNNWSTNIGLNYTYGRGYYEQYKEEESFSDYGLAEINVGATVIDETDLVRRKWLDNDFYVANASVNYKKDNLNITGGGSYSYYDGDHFGEVIWAQFSGDNSINHRYYDGNGTKKDFSLFTKATYKLNDKFSLFGDLQLRMVDYKTTGLNSDRVPLVIDKNYNFFNPKAGVTYFLNPENNLYFSYARANREPNKDDFETNANVKPEQLNDFELGWRYDKGNVKVNSNIYYMLYNEQLVLTGALDDVGSPIRANSGESYRLGLELDAQIQFLDQFAIQPAVAFSTNKNIKYKTQLDGELVNLGKTNISFSPDIVASNAFVYRPLNNLQISFLSKYIGQQYMGNTDSDKSKLESYFVSDFNLFYELKPKSIFKSIVISALVNNIFNKEYVSNGYYYTYDDTWSVPNATTTIEGAGYYPQATTNFLVGVTLKF</sequence>
<dbReference type="InterPro" id="IPR036942">
    <property type="entry name" value="Beta-barrel_TonB_sf"/>
</dbReference>
<evidence type="ECO:0000256" key="1">
    <source>
        <dbReference type="ARBA" id="ARBA00004571"/>
    </source>
</evidence>
<keyword evidence="8" id="KW-0406">Ion transport</keyword>
<dbReference type="InterPro" id="IPR000531">
    <property type="entry name" value="Beta-barrel_TonB"/>
</dbReference>
<evidence type="ECO:0000256" key="2">
    <source>
        <dbReference type="ARBA" id="ARBA00022448"/>
    </source>
</evidence>